<comment type="caution">
    <text evidence="1">The sequence shown here is derived from an EMBL/GenBank/DDBJ whole genome shotgun (WGS) entry which is preliminary data.</text>
</comment>
<name>A0AAJ1I9W0_9SPIO</name>
<dbReference type="AlphaFoldDB" id="A0AAJ1I9W0"/>
<evidence type="ECO:0000313" key="1">
    <source>
        <dbReference type="EMBL" id="MDC7225328.1"/>
    </source>
</evidence>
<organism evidence="1 2">
    <name type="scientific">Candidatus Thalassospirochaeta sargassi</name>
    <dbReference type="NCBI Taxonomy" id="3119039"/>
    <lineage>
        <taxon>Bacteria</taxon>
        <taxon>Pseudomonadati</taxon>
        <taxon>Spirochaetota</taxon>
        <taxon>Spirochaetia</taxon>
        <taxon>Spirochaetales</taxon>
        <taxon>Spirochaetaceae</taxon>
        <taxon>Candidatus Thalassospirochaeta</taxon>
    </lineage>
</organism>
<dbReference type="Proteomes" id="UP001221217">
    <property type="component" value="Unassembled WGS sequence"/>
</dbReference>
<proteinExistence type="predicted"/>
<protein>
    <submittedName>
        <fullName evidence="1">Uncharacterized protein</fullName>
    </submittedName>
</protein>
<gene>
    <name evidence="1" type="ORF">PQJ61_01035</name>
</gene>
<reference evidence="1 2" key="1">
    <citation type="submission" date="2022-12" db="EMBL/GenBank/DDBJ databases">
        <title>Metagenome assembled genome from gulf of manar.</title>
        <authorList>
            <person name="Kohli P."/>
            <person name="Pk S."/>
            <person name="Venkata Ramana C."/>
            <person name="Sasikala C."/>
        </authorList>
    </citation>
    <scope>NUCLEOTIDE SEQUENCE [LARGE SCALE GENOMIC DNA]</scope>
    <source>
        <strain evidence="1">JB008</strain>
    </source>
</reference>
<accession>A0AAJ1I9W0</accession>
<dbReference type="EMBL" id="JAQQAL010000005">
    <property type="protein sequence ID" value="MDC7225328.1"/>
    <property type="molecule type" value="Genomic_DNA"/>
</dbReference>
<sequence>MNNKQITRALRIAAALAASEGENYSVYNHFRSIFISFFRKESMV</sequence>
<evidence type="ECO:0000313" key="2">
    <source>
        <dbReference type="Proteomes" id="UP001221217"/>
    </source>
</evidence>